<feature type="transmembrane region" description="Helical" evidence="9">
    <location>
        <begin position="214"/>
        <end position="234"/>
    </location>
</feature>
<evidence type="ECO:0000256" key="6">
    <source>
        <dbReference type="ARBA" id="ARBA00022989"/>
    </source>
</evidence>
<dbReference type="GO" id="GO:0005886">
    <property type="term" value="C:plasma membrane"/>
    <property type="evidence" value="ECO:0007669"/>
    <property type="project" value="UniProtKB-SubCell"/>
</dbReference>
<comment type="subcellular location">
    <subcellularLocation>
        <location evidence="1">Cell membrane</location>
        <topology evidence="1">Multi-pass membrane protein</topology>
    </subcellularLocation>
</comment>
<evidence type="ECO:0000256" key="5">
    <source>
        <dbReference type="ARBA" id="ARBA00022970"/>
    </source>
</evidence>
<keyword evidence="4 9" id="KW-0812">Transmembrane</keyword>
<comment type="similarity">
    <text evidence="8">Belongs to the binding-protein-dependent transport system permease family. LivHM subfamily.</text>
</comment>
<name>A0AAC8ZVA5_9PROT</name>
<dbReference type="CDD" id="cd06582">
    <property type="entry name" value="TM_PBP1_LivH_like"/>
    <property type="match status" value="1"/>
</dbReference>
<evidence type="ECO:0000256" key="9">
    <source>
        <dbReference type="SAM" id="Phobius"/>
    </source>
</evidence>
<feature type="transmembrane region" description="Helical" evidence="9">
    <location>
        <begin position="186"/>
        <end position="208"/>
    </location>
</feature>
<dbReference type="AlphaFoldDB" id="A0AAC8ZVA5"/>
<keyword evidence="7 9" id="KW-0472">Membrane</keyword>
<feature type="transmembrane region" description="Helical" evidence="9">
    <location>
        <begin position="139"/>
        <end position="159"/>
    </location>
</feature>
<feature type="transmembrane region" description="Helical" evidence="9">
    <location>
        <begin position="39"/>
        <end position="57"/>
    </location>
</feature>
<evidence type="ECO:0008006" key="12">
    <source>
        <dbReference type="Google" id="ProtNLM"/>
    </source>
</evidence>
<keyword evidence="3" id="KW-1003">Cell membrane</keyword>
<keyword evidence="11" id="KW-1185">Reference proteome</keyword>
<dbReference type="Proteomes" id="UP000069935">
    <property type="component" value="Chromosome 3"/>
</dbReference>
<dbReference type="PANTHER" id="PTHR11795">
    <property type="entry name" value="BRANCHED-CHAIN AMINO ACID TRANSPORT SYSTEM PERMEASE PROTEIN LIVH"/>
    <property type="match status" value="1"/>
</dbReference>
<accession>A0AAC8ZVA5</accession>
<evidence type="ECO:0000256" key="2">
    <source>
        <dbReference type="ARBA" id="ARBA00022448"/>
    </source>
</evidence>
<dbReference type="Pfam" id="PF02653">
    <property type="entry name" value="BPD_transp_2"/>
    <property type="match status" value="1"/>
</dbReference>
<reference evidence="11" key="1">
    <citation type="submission" date="2015-12" db="EMBL/GenBank/DDBJ databases">
        <title>Complete Genome Sequence of Azospirillum thiophilum BV-S.</title>
        <authorList>
            <person name="Fomenkov A."/>
            <person name="Vincze T."/>
            <person name="Grabovich M."/>
            <person name="Dubinina G."/>
            <person name="Orlova M."/>
            <person name="Belousova E."/>
            <person name="Roberts R.J."/>
        </authorList>
    </citation>
    <scope>NUCLEOTIDE SEQUENCE [LARGE SCALE GENOMIC DNA]</scope>
    <source>
        <strain evidence="11">BV-S</strain>
    </source>
</reference>
<dbReference type="PANTHER" id="PTHR11795:SF445">
    <property type="entry name" value="AMINO ACID ABC TRANSPORTER PERMEASE PROTEIN"/>
    <property type="match status" value="1"/>
</dbReference>
<sequence>MLPQLLAAGVVSGCIYALVALGLVFVFKATGVINFAHGSVILIGAYVGVTAVTGFGLGYPAAVLAAVAVAVAVGLFLHHAVYRRLLAAPHMIQVLATLAVANILNGLATLIWGADAYAFPPSPRLRPVLSEPVVVTGQQILIVAGAATVMAVLTVFFRWTRWGKAMRAMTQNSLGAGLCGVRTDRVFALAMAASAALGGIAGVLYAPLTLVDPSFGGLLVKGFAAAAVGGLASLPGTVAGGIVLGLCESLWVAVLPAVWAPSLSYLLIILVLLVKPTGLFGTPVVRKL</sequence>
<dbReference type="GO" id="GO:0006865">
    <property type="term" value="P:amino acid transport"/>
    <property type="evidence" value="ECO:0007669"/>
    <property type="project" value="UniProtKB-KW"/>
</dbReference>
<feature type="transmembrane region" description="Helical" evidence="9">
    <location>
        <begin position="63"/>
        <end position="82"/>
    </location>
</feature>
<evidence type="ECO:0000256" key="8">
    <source>
        <dbReference type="ARBA" id="ARBA00037998"/>
    </source>
</evidence>
<evidence type="ECO:0000256" key="3">
    <source>
        <dbReference type="ARBA" id="ARBA00022475"/>
    </source>
</evidence>
<evidence type="ECO:0000313" key="10">
    <source>
        <dbReference type="EMBL" id="ALG73585.1"/>
    </source>
</evidence>
<feature type="transmembrane region" description="Helical" evidence="9">
    <location>
        <begin position="94"/>
        <end position="119"/>
    </location>
</feature>
<keyword evidence="5" id="KW-0029">Amino-acid transport</keyword>
<evidence type="ECO:0000256" key="4">
    <source>
        <dbReference type="ARBA" id="ARBA00022692"/>
    </source>
</evidence>
<protein>
    <recommendedName>
        <fullName evidence="12">ABC transporter permease</fullName>
    </recommendedName>
</protein>
<dbReference type="InterPro" id="IPR052157">
    <property type="entry name" value="BCAA_transport_permease"/>
</dbReference>
<dbReference type="RefSeq" id="WP_045584262.1">
    <property type="nucleotide sequence ID" value="NZ_CP012403.1"/>
</dbReference>
<dbReference type="InterPro" id="IPR001851">
    <property type="entry name" value="ABC_transp_permease"/>
</dbReference>
<evidence type="ECO:0000313" key="11">
    <source>
        <dbReference type="Proteomes" id="UP000069935"/>
    </source>
</evidence>
<keyword evidence="6 9" id="KW-1133">Transmembrane helix</keyword>
<dbReference type="GO" id="GO:0022857">
    <property type="term" value="F:transmembrane transporter activity"/>
    <property type="evidence" value="ECO:0007669"/>
    <property type="project" value="InterPro"/>
</dbReference>
<dbReference type="EMBL" id="CP012403">
    <property type="protein sequence ID" value="ALG73585.1"/>
    <property type="molecule type" value="Genomic_DNA"/>
</dbReference>
<proteinExistence type="inferred from homology"/>
<gene>
    <name evidence="10" type="ORF">AL072_21620</name>
</gene>
<evidence type="ECO:0000256" key="7">
    <source>
        <dbReference type="ARBA" id="ARBA00023136"/>
    </source>
</evidence>
<feature type="transmembrane region" description="Helical" evidence="9">
    <location>
        <begin position="6"/>
        <end position="27"/>
    </location>
</feature>
<evidence type="ECO:0000256" key="1">
    <source>
        <dbReference type="ARBA" id="ARBA00004651"/>
    </source>
</evidence>
<organism evidence="10 11">
    <name type="scientific">Azospirillum thiophilum</name>
    <dbReference type="NCBI Taxonomy" id="528244"/>
    <lineage>
        <taxon>Bacteria</taxon>
        <taxon>Pseudomonadati</taxon>
        <taxon>Pseudomonadota</taxon>
        <taxon>Alphaproteobacteria</taxon>
        <taxon>Rhodospirillales</taxon>
        <taxon>Azospirillaceae</taxon>
        <taxon>Azospirillum</taxon>
    </lineage>
</organism>
<keyword evidence="2" id="KW-0813">Transport</keyword>
<reference evidence="10 11" key="2">
    <citation type="journal article" date="2016" name="Genome Announc.">
        <title>Complete Genome Sequence of a Strain of Azospirillum thiophilum Isolated from a Sulfide Spring.</title>
        <authorList>
            <person name="Fomenkov A."/>
            <person name="Vincze T."/>
            <person name="Grabovich M."/>
            <person name="Anton B.P."/>
            <person name="Dubinina G."/>
            <person name="Orlova M."/>
            <person name="Belousova E."/>
            <person name="Roberts R.J."/>
        </authorList>
    </citation>
    <scope>NUCLEOTIDE SEQUENCE [LARGE SCALE GENOMIC DNA]</scope>
    <source>
        <strain evidence="10 11">BV-S</strain>
    </source>
</reference>
<dbReference type="KEGG" id="ati:AL072_21620"/>